<keyword evidence="5" id="KW-1185">Reference proteome</keyword>
<comment type="similarity">
    <text evidence="2">Belongs to the replication factor A protein 3 family.</text>
</comment>
<dbReference type="InterPro" id="IPR013970">
    <property type="entry name" value="Rfa2"/>
</dbReference>
<protein>
    <submittedName>
        <fullName evidence="4">Uncharacterized protein</fullName>
    </submittedName>
</protein>
<comment type="caution">
    <text evidence="4">The sequence shown here is derived from an EMBL/GenBank/DDBJ whole genome shotgun (WGS) entry which is preliminary data.</text>
</comment>
<comment type="subcellular location">
    <subcellularLocation>
        <location evidence="1">Nucleus</location>
    </subcellularLocation>
</comment>
<sequence>MAAVAERMNAAVFNGASVGCAARVAGRCEFQPETQQWILQTVDGAPLPLANTTGMELGANQLVEVIGTKGPQGQLCATGLCKLPDGELDVELWNSAVQLIHHPKLKHLFQPLPQ</sequence>
<evidence type="ECO:0000256" key="2">
    <source>
        <dbReference type="ARBA" id="ARBA00009761"/>
    </source>
</evidence>
<gene>
    <name evidence="4" type="ORF">CCMP2556_LOCUS30570</name>
</gene>
<organism evidence="4 5">
    <name type="scientific">Durusdinium trenchii</name>
    <dbReference type="NCBI Taxonomy" id="1381693"/>
    <lineage>
        <taxon>Eukaryota</taxon>
        <taxon>Sar</taxon>
        <taxon>Alveolata</taxon>
        <taxon>Dinophyceae</taxon>
        <taxon>Suessiales</taxon>
        <taxon>Symbiodiniaceae</taxon>
        <taxon>Durusdinium</taxon>
    </lineage>
</organism>
<keyword evidence="3" id="KW-0539">Nucleus</keyword>
<name>A0ABP0NEC9_9DINO</name>
<accession>A0ABP0NEC9</accession>
<dbReference type="Pfam" id="PF08661">
    <property type="entry name" value="Rep_fac-A_3"/>
    <property type="match status" value="1"/>
</dbReference>
<reference evidence="4 5" key="1">
    <citation type="submission" date="2024-02" db="EMBL/GenBank/DDBJ databases">
        <authorList>
            <person name="Chen Y."/>
            <person name="Shah S."/>
            <person name="Dougan E. K."/>
            <person name="Thang M."/>
            <person name="Chan C."/>
        </authorList>
    </citation>
    <scope>NUCLEOTIDE SEQUENCE [LARGE SCALE GENOMIC DNA]</scope>
</reference>
<dbReference type="InterPro" id="IPR012340">
    <property type="entry name" value="NA-bd_OB-fold"/>
</dbReference>
<dbReference type="Proteomes" id="UP001642484">
    <property type="component" value="Unassembled WGS sequence"/>
</dbReference>
<evidence type="ECO:0000256" key="3">
    <source>
        <dbReference type="ARBA" id="ARBA00023242"/>
    </source>
</evidence>
<evidence type="ECO:0000313" key="5">
    <source>
        <dbReference type="Proteomes" id="UP001642484"/>
    </source>
</evidence>
<evidence type="ECO:0000313" key="4">
    <source>
        <dbReference type="EMBL" id="CAK9062157.1"/>
    </source>
</evidence>
<evidence type="ECO:0000256" key="1">
    <source>
        <dbReference type="ARBA" id="ARBA00004123"/>
    </source>
</evidence>
<dbReference type="EMBL" id="CAXAMN010021684">
    <property type="protein sequence ID" value="CAK9062157.1"/>
    <property type="molecule type" value="Genomic_DNA"/>
</dbReference>
<dbReference type="Gene3D" id="2.40.50.140">
    <property type="entry name" value="Nucleic acid-binding proteins"/>
    <property type="match status" value="1"/>
</dbReference>
<proteinExistence type="inferred from homology"/>
<dbReference type="PROSITE" id="PS51257">
    <property type="entry name" value="PROKAR_LIPOPROTEIN"/>
    <property type="match status" value="1"/>
</dbReference>